<reference evidence="3 4" key="1">
    <citation type="submission" date="2024-09" db="EMBL/GenBank/DDBJ databases">
        <title>T2T genomes of carrot and Alternaria dauci and their utility for understanding host-pathogen interaction during carrot leaf blight disease.</title>
        <authorList>
            <person name="Liu W."/>
            <person name="Xu S."/>
            <person name="Ou C."/>
            <person name="Liu X."/>
            <person name="Zhuang F."/>
            <person name="Deng X.W."/>
        </authorList>
    </citation>
    <scope>NUCLEOTIDE SEQUENCE [LARGE SCALE GENOMIC DNA]</scope>
    <source>
        <strain evidence="3 4">A2016</strain>
    </source>
</reference>
<keyword evidence="1" id="KW-0539">Nucleus</keyword>
<evidence type="ECO:0000313" key="4">
    <source>
        <dbReference type="Proteomes" id="UP001578633"/>
    </source>
</evidence>
<keyword evidence="4" id="KW-1185">Reference proteome</keyword>
<accession>A0ABR3UZV2</accession>
<evidence type="ECO:0000256" key="1">
    <source>
        <dbReference type="ARBA" id="ARBA00023242"/>
    </source>
</evidence>
<name>A0ABR3UZV2_9PLEO</name>
<dbReference type="Proteomes" id="UP001578633">
    <property type="component" value="Chromosome 1"/>
</dbReference>
<dbReference type="PANTHER" id="PTHR46910">
    <property type="entry name" value="TRANSCRIPTION FACTOR PDR1"/>
    <property type="match status" value="1"/>
</dbReference>
<organism evidence="3 4">
    <name type="scientific">Alternaria dauci</name>
    <dbReference type="NCBI Taxonomy" id="48095"/>
    <lineage>
        <taxon>Eukaryota</taxon>
        <taxon>Fungi</taxon>
        <taxon>Dikarya</taxon>
        <taxon>Ascomycota</taxon>
        <taxon>Pezizomycotina</taxon>
        <taxon>Dothideomycetes</taxon>
        <taxon>Pleosporomycetidae</taxon>
        <taxon>Pleosporales</taxon>
        <taxon>Pleosporineae</taxon>
        <taxon>Pleosporaceae</taxon>
        <taxon>Alternaria</taxon>
        <taxon>Alternaria sect. Porri</taxon>
    </lineage>
</organism>
<feature type="compositionally biased region" description="Polar residues" evidence="2">
    <location>
        <begin position="296"/>
        <end position="311"/>
    </location>
</feature>
<proteinExistence type="predicted"/>
<dbReference type="InterPro" id="IPR050987">
    <property type="entry name" value="AtrR-like"/>
</dbReference>
<dbReference type="GeneID" id="96082083"/>
<evidence type="ECO:0000256" key="2">
    <source>
        <dbReference type="SAM" id="MobiDB-lite"/>
    </source>
</evidence>
<gene>
    <name evidence="3" type="ORF">ACET3X_001761</name>
</gene>
<sequence length="359" mass="39851">MGLPLGLQDDDIDVCFPLAENHPQTQIEPCIKLRLLHLLAQQARLRGEIIELRNKSLHYVQNDPDRATSITAKLSQWWNDVEDYMDPDSQCGASTYATTVLTLLRHESIISLHRPVLATSRKDVAYDAALQQCINSARNIITTLHSAIQTKPSIGANNGRLALLWPSCTWAVWISTFILFYAAHESRIAHNVVVRFADKSLDILQHLARRGSAWPEASSAAIRDLRARILHKPALALDRHKPDVSGDASITYQGDPSLRSVVNEPARDDALDQNGDQMANGIAPHHDPLHKLPNSGFESTATSDPAQDATGLSENDSYWNVFLGAEGADASSLEYSSGLDPFSGFDIPFWFDQEQHWDF</sequence>
<feature type="region of interest" description="Disordered" evidence="2">
    <location>
        <begin position="283"/>
        <end position="311"/>
    </location>
</feature>
<evidence type="ECO:0000313" key="3">
    <source>
        <dbReference type="EMBL" id="KAL1801419.1"/>
    </source>
</evidence>
<comment type="caution">
    <text evidence="3">The sequence shown here is derived from an EMBL/GenBank/DDBJ whole genome shotgun (WGS) entry which is preliminary data.</text>
</comment>
<dbReference type="PANTHER" id="PTHR46910:SF9">
    <property type="entry name" value="MISCELLANEOUS ZN(II)2CYS6 TRANSCRIPTION FACTOR (EUROFUNG)"/>
    <property type="match status" value="1"/>
</dbReference>
<protein>
    <submittedName>
        <fullName evidence="3">Uncharacterized protein</fullName>
    </submittedName>
</protein>
<dbReference type="EMBL" id="JBHGVX010000001">
    <property type="protein sequence ID" value="KAL1801419.1"/>
    <property type="molecule type" value="Genomic_DNA"/>
</dbReference>
<dbReference type="RefSeq" id="XP_069312003.1">
    <property type="nucleotide sequence ID" value="XM_069447088.1"/>
</dbReference>
<dbReference type="CDD" id="cd12148">
    <property type="entry name" value="fungal_TF_MHR"/>
    <property type="match status" value="1"/>
</dbReference>